<comment type="catalytic activity">
    <reaction evidence="1 5">
        <text>uridine(55) in tRNA = pseudouridine(55) in tRNA</text>
        <dbReference type="Rhea" id="RHEA:42532"/>
        <dbReference type="Rhea" id="RHEA-COMP:10101"/>
        <dbReference type="Rhea" id="RHEA-COMP:10102"/>
        <dbReference type="ChEBI" id="CHEBI:65314"/>
        <dbReference type="ChEBI" id="CHEBI:65315"/>
        <dbReference type="EC" id="5.4.99.25"/>
    </reaction>
</comment>
<evidence type="ECO:0000256" key="5">
    <source>
        <dbReference type="HAMAP-Rule" id="MF_01080"/>
    </source>
</evidence>
<keyword evidence="9" id="KW-1185">Reference proteome</keyword>
<dbReference type="CDD" id="cd02573">
    <property type="entry name" value="PseudoU_synth_EcTruB"/>
    <property type="match status" value="1"/>
</dbReference>
<dbReference type="Pfam" id="PF01509">
    <property type="entry name" value="TruB_N"/>
    <property type="match status" value="1"/>
</dbReference>
<protein>
    <recommendedName>
        <fullName evidence="5">tRNA pseudouridine synthase B</fullName>
        <ecNumber evidence="5">5.4.99.25</ecNumber>
    </recommendedName>
    <alternativeName>
        <fullName evidence="5">tRNA pseudouridine(55) synthase</fullName>
        <shortName evidence="5">Psi55 synthase</shortName>
    </alternativeName>
    <alternativeName>
        <fullName evidence="5">tRNA pseudouridylate synthase</fullName>
    </alternativeName>
    <alternativeName>
        <fullName evidence="5">tRNA-uridine isomerase</fullName>
    </alternativeName>
</protein>
<dbReference type="SUPFAM" id="SSF55120">
    <property type="entry name" value="Pseudouridine synthase"/>
    <property type="match status" value="1"/>
</dbReference>
<dbReference type="InterPro" id="IPR032819">
    <property type="entry name" value="TruB_C"/>
</dbReference>
<dbReference type="InterPro" id="IPR002501">
    <property type="entry name" value="PsdUridine_synth_N"/>
</dbReference>
<reference evidence="8 9" key="1">
    <citation type="submission" date="2019-01" db="EMBL/GenBank/DDBJ databases">
        <title>Draft genomes of a novel of Aminipila strains.</title>
        <authorList>
            <person name="Ma S."/>
        </authorList>
    </citation>
    <scope>NUCLEOTIDE SEQUENCE [LARGE SCALE GENOMIC DNA]</scope>
    <source>
        <strain evidence="9">JN-39</strain>
    </source>
</reference>
<proteinExistence type="inferred from homology"/>
<evidence type="ECO:0000313" key="8">
    <source>
        <dbReference type="EMBL" id="QAT43123.1"/>
    </source>
</evidence>
<dbReference type="Pfam" id="PF16198">
    <property type="entry name" value="TruB_C_2"/>
    <property type="match status" value="1"/>
</dbReference>
<dbReference type="EMBL" id="CP035281">
    <property type="protein sequence ID" value="QAT43123.1"/>
    <property type="molecule type" value="Genomic_DNA"/>
</dbReference>
<accession>A0A410PW06</accession>
<feature type="domain" description="tRNA pseudouridylate synthase B C-terminal" evidence="7">
    <location>
        <begin position="184"/>
        <end position="261"/>
    </location>
</feature>
<evidence type="ECO:0000256" key="3">
    <source>
        <dbReference type="ARBA" id="ARBA00022694"/>
    </source>
</evidence>
<keyword evidence="4 5" id="KW-0413">Isomerase</keyword>
<evidence type="ECO:0000259" key="6">
    <source>
        <dbReference type="Pfam" id="PF01509"/>
    </source>
</evidence>
<evidence type="ECO:0000256" key="4">
    <source>
        <dbReference type="ARBA" id="ARBA00023235"/>
    </source>
</evidence>
<evidence type="ECO:0000313" key="9">
    <source>
        <dbReference type="Proteomes" id="UP000287601"/>
    </source>
</evidence>
<dbReference type="RefSeq" id="WP_128745772.1">
    <property type="nucleotide sequence ID" value="NZ_CP035281.1"/>
</dbReference>
<dbReference type="Gene3D" id="3.30.2350.10">
    <property type="entry name" value="Pseudouridine synthase"/>
    <property type="match status" value="1"/>
</dbReference>
<dbReference type="InterPro" id="IPR020103">
    <property type="entry name" value="PsdUridine_synth_cat_dom_sf"/>
</dbReference>
<name>A0A410PW06_9FIRM</name>
<dbReference type="PANTHER" id="PTHR13767:SF2">
    <property type="entry name" value="PSEUDOURIDYLATE SYNTHASE TRUB1"/>
    <property type="match status" value="1"/>
</dbReference>
<dbReference type="HAMAP" id="MF_01080">
    <property type="entry name" value="TruB_bact"/>
    <property type="match status" value="1"/>
</dbReference>
<feature type="active site" description="Nucleophile" evidence="5">
    <location>
        <position position="40"/>
    </location>
</feature>
<dbReference type="KEGG" id="amij:EQM06_07660"/>
<evidence type="ECO:0000256" key="2">
    <source>
        <dbReference type="ARBA" id="ARBA00005642"/>
    </source>
</evidence>
<sequence>MIEQGIININKPKNYTSHDCVNIVRSLTGIKRVGHTGTLDPMATGVLPVCIGSAARITEYLDLDLKKYTCEILLGIETDTLDVWGETVSENIAGTEELIQNGNISEETVKRTLETFKGLIEQIPPKYSALKVNGRKLYEYARAGETVEIVSRRVYIKDISLKELSLDEKKFTFEVTCSKGTYIRSMCRDIGAALKCGACMSGLIRTASGAFTVEKSVDLESLKALKQGQDKRDPDTGRIVEYARALPEELNRFIVPVDFPLTHFGKIIVDEDRVKWFCDGGYVNEKQVTVKSYPQFMEEKPPIEVRNEFRQAYNAYMDINGREAFLGVAFFNEHTKNFKADKVFGRG</sequence>
<dbReference type="NCBIfam" id="TIGR00431">
    <property type="entry name" value="TruB"/>
    <property type="match status" value="1"/>
</dbReference>
<feature type="domain" description="Pseudouridine synthase II N-terminal" evidence="6">
    <location>
        <begin position="25"/>
        <end position="183"/>
    </location>
</feature>
<dbReference type="OrthoDB" id="9802309at2"/>
<dbReference type="GO" id="GO:0160148">
    <property type="term" value="F:tRNA pseudouridine(55) synthase activity"/>
    <property type="evidence" value="ECO:0007669"/>
    <property type="project" value="UniProtKB-EC"/>
</dbReference>
<dbReference type="GO" id="GO:0031119">
    <property type="term" value="P:tRNA pseudouridine synthesis"/>
    <property type="evidence" value="ECO:0007669"/>
    <property type="project" value="UniProtKB-UniRule"/>
</dbReference>
<dbReference type="GO" id="GO:1990481">
    <property type="term" value="P:mRNA pseudouridine synthesis"/>
    <property type="evidence" value="ECO:0007669"/>
    <property type="project" value="TreeGrafter"/>
</dbReference>
<dbReference type="InterPro" id="IPR014780">
    <property type="entry name" value="tRNA_psdUridine_synth_TruB"/>
</dbReference>
<evidence type="ECO:0000259" key="7">
    <source>
        <dbReference type="Pfam" id="PF16198"/>
    </source>
</evidence>
<dbReference type="PANTHER" id="PTHR13767">
    <property type="entry name" value="TRNA-PSEUDOURIDINE SYNTHASE"/>
    <property type="match status" value="1"/>
</dbReference>
<dbReference type="Proteomes" id="UP000287601">
    <property type="component" value="Chromosome"/>
</dbReference>
<comment type="function">
    <text evidence="5">Responsible for synthesis of pseudouridine from uracil-55 in the psi GC loop of transfer RNAs.</text>
</comment>
<organism evidence="8 9">
    <name type="scientific">Aminipila luticellarii</name>
    <dbReference type="NCBI Taxonomy" id="2507160"/>
    <lineage>
        <taxon>Bacteria</taxon>
        <taxon>Bacillati</taxon>
        <taxon>Bacillota</taxon>
        <taxon>Clostridia</taxon>
        <taxon>Peptostreptococcales</taxon>
        <taxon>Anaerovoracaceae</taxon>
        <taxon>Aminipila</taxon>
    </lineage>
</organism>
<dbReference type="GO" id="GO:0003723">
    <property type="term" value="F:RNA binding"/>
    <property type="evidence" value="ECO:0007669"/>
    <property type="project" value="InterPro"/>
</dbReference>
<keyword evidence="3 5" id="KW-0819">tRNA processing</keyword>
<dbReference type="AlphaFoldDB" id="A0A410PW06"/>
<gene>
    <name evidence="5 8" type="primary">truB</name>
    <name evidence="8" type="ORF">EQM06_07660</name>
</gene>
<dbReference type="EC" id="5.4.99.25" evidence="5"/>
<evidence type="ECO:0000256" key="1">
    <source>
        <dbReference type="ARBA" id="ARBA00000385"/>
    </source>
</evidence>
<comment type="similarity">
    <text evidence="2 5">Belongs to the pseudouridine synthase TruB family. Type 1 subfamily.</text>
</comment>